<keyword evidence="2" id="KW-0378">Hydrolase</keyword>
<dbReference type="GO" id="GO:0016787">
    <property type="term" value="F:hydrolase activity"/>
    <property type="evidence" value="ECO:0007669"/>
    <property type="project" value="UniProtKB-KW"/>
</dbReference>
<protein>
    <submittedName>
        <fullName evidence="2">Class C beta-lactamase-related serine hydrolase</fullName>
    </submittedName>
</protein>
<sequence>MKLRKPLKRILQVLLLLVLVGIGYGIYYCWTSFPIISGYGAKNLCSAIFVAGRDEQQVRDQELHFFPMTLGHFSIDYTDSSVTGTVWGFAKRKAIYRKGLGATLVAGISEKEIRAQQFRLATPPTVNTDTIAWPNGNLLPATVLPAGIDSAQLWQAVNAAFIEKDTLKPARTRAVVVLYQGRLVAEQYAPGFTRNTRLLGWSMTKSITGTLIGMLAKQGKLQVNAPAPVPEWQNPADPRHTITLKNLLQQSSGLQFEEDYSKASDATRMLFGRADMGGFTAGHTLKYAPGSVFYYSSGNSNILSRIIRATVGERDYHAFPYEQLFYKLGMYSAVMEPDASGTFVGSSYMYATARDWARFGLLYYNNGVCNGEQLLPDGWVKEAATPATSALKGQYGYQFWLNAGTGAQHNDRYYPHVPVDMFCADGFEGQNVFIVPSKQLVVVRLGLTQHHNFDADAFLAGVCAAVR</sequence>
<proteinExistence type="predicted"/>
<dbReference type="PANTHER" id="PTHR43283:SF7">
    <property type="entry name" value="BETA-LACTAMASE-RELATED DOMAIN-CONTAINING PROTEIN"/>
    <property type="match status" value="1"/>
</dbReference>
<reference evidence="2 3" key="1">
    <citation type="submission" date="2018-08" db="EMBL/GenBank/DDBJ databases">
        <title>Chitinophagaceae sp. K23C18032701, a novel bacterium isolated from forest soil.</title>
        <authorList>
            <person name="Wang C."/>
        </authorList>
    </citation>
    <scope>NUCLEOTIDE SEQUENCE [LARGE SCALE GENOMIC DNA]</scope>
    <source>
        <strain evidence="2 3">K23C18032701</strain>
    </source>
</reference>
<dbReference type="Gene3D" id="3.40.710.10">
    <property type="entry name" value="DD-peptidase/beta-lactamase superfamily"/>
    <property type="match status" value="1"/>
</dbReference>
<dbReference type="PANTHER" id="PTHR43283">
    <property type="entry name" value="BETA-LACTAMASE-RELATED"/>
    <property type="match status" value="1"/>
</dbReference>
<dbReference type="RefSeq" id="WP_116849085.1">
    <property type="nucleotide sequence ID" value="NZ_QTJU01000009.1"/>
</dbReference>
<accession>A0A3E1NFE4</accession>
<dbReference type="InterPro" id="IPR050789">
    <property type="entry name" value="Diverse_Enzym_Activities"/>
</dbReference>
<dbReference type="EMBL" id="QTJU01000009">
    <property type="protein sequence ID" value="RFM26531.1"/>
    <property type="molecule type" value="Genomic_DNA"/>
</dbReference>
<keyword evidence="3" id="KW-1185">Reference proteome</keyword>
<evidence type="ECO:0000313" key="3">
    <source>
        <dbReference type="Proteomes" id="UP000261284"/>
    </source>
</evidence>
<dbReference type="InterPro" id="IPR012338">
    <property type="entry name" value="Beta-lactam/transpept-like"/>
</dbReference>
<gene>
    <name evidence="2" type="ORF">DXN05_20145</name>
</gene>
<name>A0A3E1NFE4_9BACT</name>
<dbReference type="OrthoDB" id="1185352at2"/>
<organism evidence="2 3">
    <name type="scientific">Deminuibacter soli</name>
    <dbReference type="NCBI Taxonomy" id="2291815"/>
    <lineage>
        <taxon>Bacteria</taxon>
        <taxon>Pseudomonadati</taxon>
        <taxon>Bacteroidota</taxon>
        <taxon>Chitinophagia</taxon>
        <taxon>Chitinophagales</taxon>
        <taxon>Chitinophagaceae</taxon>
        <taxon>Deminuibacter</taxon>
    </lineage>
</organism>
<dbReference type="Proteomes" id="UP000261284">
    <property type="component" value="Unassembled WGS sequence"/>
</dbReference>
<comment type="caution">
    <text evidence="2">The sequence shown here is derived from an EMBL/GenBank/DDBJ whole genome shotgun (WGS) entry which is preliminary data.</text>
</comment>
<dbReference type="SUPFAM" id="SSF56601">
    <property type="entry name" value="beta-lactamase/transpeptidase-like"/>
    <property type="match status" value="1"/>
</dbReference>
<feature type="domain" description="Beta-lactamase-related" evidence="1">
    <location>
        <begin position="174"/>
        <end position="451"/>
    </location>
</feature>
<dbReference type="AlphaFoldDB" id="A0A3E1NFE4"/>
<evidence type="ECO:0000259" key="1">
    <source>
        <dbReference type="Pfam" id="PF00144"/>
    </source>
</evidence>
<dbReference type="InterPro" id="IPR001466">
    <property type="entry name" value="Beta-lactam-related"/>
</dbReference>
<dbReference type="Pfam" id="PF00144">
    <property type="entry name" value="Beta-lactamase"/>
    <property type="match status" value="1"/>
</dbReference>
<evidence type="ECO:0000313" key="2">
    <source>
        <dbReference type="EMBL" id="RFM26531.1"/>
    </source>
</evidence>